<accession>A0A5M3N0T5</accession>
<gene>
    <name evidence="2" type="ORF">CONPUDRAFT_34331</name>
</gene>
<proteinExistence type="predicted"/>
<dbReference type="Gene3D" id="1.20.1280.50">
    <property type="match status" value="1"/>
</dbReference>
<feature type="non-terminal residue" evidence="2">
    <location>
        <position position="1"/>
    </location>
</feature>
<dbReference type="RefSeq" id="XP_007765235.1">
    <property type="nucleotide sequence ID" value="XM_007767045.1"/>
</dbReference>
<dbReference type="GeneID" id="19206769"/>
<feature type="domain" description="F-box" evidence="1">
    <location>
        <begin position="66"/>
        <end position="116"/>
    </location>
</feature>
<feature type="non-terminal residue" evidence="2">
    <location>
        <position position="116"/>
    </location>
</feature>
<comment type="caution">
    <text evidence="2">The sequence shown here is derived from an EMBL/GenBank/DDBJ whole genome shotgun (WGS) entry which is preliminary data.</text>
</comment>
<dbReference type="Proteomes" id="UP000053558">
    <property type="component" value="Unassembled WGS sequence"/>
</dbReference>
<dbReference type="InterPro" id="IPR001810">
    <property type="entry name" value="F-box_dom"/>
</dbReference>
<evidence type="ECO:0000313" key="2">
    <source>
        <dbReference type="EMBL" id="EIW84501.1"/>
    </source>
</evidence>
<organism evidence="2 3">
    <name type="scientific">Coniophora puteana (strain RWD-64-598)</name>
    <name type="common">Brown rot fungus</name>
    <dbReference type="NCBI Taxonomy" id="741705"/>
    <lineage>
        <taxon>Eukaryota</taxon>
        <taxon>Fungi</taxon>
        <taxon>Dikarya</taxon>
        <taxon>Basidiomycota</taxon>
        <taxon>Agaricomycotina</taxon>
        <taxon>Agaricomycetes</taxon>
        <taxon>Agaricomycetidae</taxon>
        <taxon>Boletales</taxon>
        <taxon>Coniophorineae</taxon>
        <taxon>Coniophoraceae</taxon>
        <taxon>Coniophora</taxon>
    </lineage>
</organism>
<evidence type="ECO:0000259" key="1">
    <source>
        <dbReference type="Pfam" id="PF12937"/>
    </source>
</evidence>
<evidence type="ECO:0000313" key="3">
    <source>
        <dbReference type="Proteomes" id="UP000053558"/>
    </source>
</evidence>
<dbReference type="OrthoDB" id="2998253at2759"/>
<name>A0A5M3N0T5_CONPW</name>
<keyword evidence="3" id="KW-1185">Reference proteome</keyword>
<reference evidence="3" key="1">
    <citation type="journal article" date="2012" name="Science">
        <title>The Paleozoic origin of enzymatic lignin decomposition reconstructed from 31 fungal genomes.</title>
        <authorList>
            <person name="Floudas D."/>
            <person name="Binder M."/>
            <person name="Riley R."/>
            <person name="Barry K."/>
            <person name="Blanchette R.A."/>
            <person name="Henrissat B."/>
            <person name="Martinez A.T."/>
            <person name="Otillar R."/>
            <person name="Spatafora J.W."/>
            <person name="Yadav J.S."/>
            <person name="Aerts A."/>
            <person name="Benoit I."/>
            <person name="Boyd A."/>
            <person name="Carlson A."/>
            <person name="Copeland A."/>
            <person name="Coutinho P.M."/>
            <person name="de Vries R.P."/>
            <person name="Ferreira P."/>
            <person name="Findley K."/>
            <person name="Foster B."/>
            <person name="Gaskell J."/>
            <person name="Glotzer D."/>
            <person name="Gorecki P."/>
            <person name="Heitman J."/>
            <person name="Hesse C."/>
            <person name="Hori C."/>
            <person name="Igarashi K."/>
            <person name="Jurgens J.A."/>
            <person name="Kallen N."/>
            <person name="Kersten P."/>
            <person name="Kohler A."/>
            <person name="Kuees U."/>
            <person name="Kumar T.K.A."/>
            <person name="Kuo A."/>
            <person name="LaButti K."/>
            <person name="Larrondo L.F."/>
            <person name="Lindquist E."/>
            <person name="Ling A."/>
            <person name="Lombard V."/>
            <person name="Lucas S."/>
            <person name="Lundell T."/>
            <person name="Martin R."/>
            <person name="McLaughlin D.J."/>
            <person name="Morgenstern I."/>
            <person name="Morin E."/>
            <person name="Murat C."/>
            <person name="Nagy L.G."/>
            <person name="Nolan M."/>
            <person name="Ohm R.A."/>
            <person name="Patyshakuliyeva A."/>
            <person name="Rokas A."/>
            <person name="Ruiz-Duenas F.J."/>
            <person name="Sabat G."/>
            <person name="Salamov A."/>
            <person name="Samejima M."/>
            <person name="Schmutz J."/>
            <person name="Slot J.C."/>
            <person name="St John F."/>
            <person name="Stenlid J."/>
            <person name="Sun H."/>
            <person name="Sun S."/>
            <person name="Syed K."/>
            <person name="Tsang A."/>
            <person name="Wiebenga A."/>
            <person name="Young D."/>
            <person name="Pisabarro A."/>
            <person name="Eastwood D.C."/>
            <person name="Martin F."/>
            <person name="Cullen D."/>
            <person name="Grigoriev I.V."/>
            <person name="Hibbett D.S."/>
        </authorList>
    </citation>
    <scope>NUCLEOTIDE SEQUENCE [LARGE SCALE GENOMIC DNA]</scope>
    <source>
        <strain evidence="3">RWD-64-598 SS2</strain>
    </source>
</reference>
<dbReference type="AlphaFoldDB" id="A0A5M3N0T5"/>
<protein>
    <recommendedName>
        <fullName evidence="1">F-box domain-containing protein</fullName>
    </recommendedName>
</protein>
<dbReference type="KEGG" id="cput:CONPUDRAFT_34331"/>
<dbReference type="Pfam" id="PF12937">
    <property type="entry name" value="F-box-like"/>
    <property type="match status" value="1"/>
</dbReference>
<sequence length="116" mass="13167">SSPFAKYAVTNYYPRSDRESREVKALLSRMELFKDTLGSVCGILNSAIDNLSRSITSHSRIVSAVARLPDDVLSEIFERCVPSHPDFQYPYRLTYLDVSHVCQKWRGAALNTPALW</sequence>
<dbReference type="EMBL" id="JH711575">
    <property type="protein sequence ID" value="EIW84501.1"/>
    <property type="molecule type" value="Genomic_DNA"/>
</dbReference>